<dbReference type="RefSeq" id="WP_248593090.1">
    <property type="nucleotide sequence ID" value="NZ_BAABEB010000027.1"/>
</dbReference>
<proteinExistence type="predicted"/>
<organism evidence="4 5">
    <name type="scientific">Thermobifida alba</name>
    <name type="common">Thermomonospora alba</name>
    <dbReference type="NCBI Taxonomy" id="53522"/>
    <lineage>
        <taxon>Bacteria</taxon>
        <taxon>Bacillati</taxon>
        <taxon>Actinomycetota</taxon>
        <taxon>Actinomycetes</taxon>
        <taxon>Streptosporangiales</taxon>
        <taxon>Nocardiopsidaceae</taxon>
        <taxon>Thermobifida</taxon>
    </lineage>
</organism>
<keyword evidence="5" id="KW-1185">Reference proteome</keyword>
<dbReference type="CDD" id="cd03784">
    <property type="entry name" value="GT1_Gtf-like"/>
    <property type="match status" value="1"/>
</dbReference>
<reference evidence="4 5" key="1">
    <citation type="submission" date="2020-04" db="EMBL/GenBank/DDBJ databases">
        <title>Thermobifida alba genome sequencing and assembly.</title>
        <authorList>
            <person name="Luzics S."/>
            <person name="Horvath B."/>
            <person name="Nagy I."/>
            <person name="Toth A."/>
            <person name="Nagy I."/>
            <person name="Kukolya J."/>
        </authorList>
    </citation>
    <scope>NUCLEOTIDE SEQUENCE [LARGE SCALE GENOMIC DNA]</scope>
    <source>
        <strain evidence="4 5">DSM 43795</strain>
    </source>
</reference>
<evidence type="ECO:0000256" key="1">
    <source>
        <dbReference type="ARBA" id="ARBA00022679"/>
    </source>
</evidence>
<dbReference type="Proteomes" id="UP000832041">
    <property type="component" value="Chromosome"/>
</dbReference>
<dbReference type="EMBL" id="CP051627">
    <property type="protein sequence ID" value="UPT20807.1"/>
    <property type="molecule type" value="Genomic_DNA"/>
</dbReference>
<dbReference type="InterPro" id="IPR048284">
    <property type="entry name" value="EryCIII-like_N"/>
</dbReference>
<evidence type="ECO:0000313" key="5">
    <source>
        <dbReference type="Proteomes" id="UP000832041"/>
    </source>
</evidence>
<protein>
    <submittedName>
        <fullName evidence="4">DUF1205 domain-containing protein</fullName>
    </submittedName>
</protein>
<dbReference type="Gene3D" id="3.40.50.2000">
    <property type="entry name" value="Glycogen Phosphorylase B"/>
    <property type="match status" value="2"/>
</dbReference>
<dbReference type="InterPro" id="IPR010610">
    <property type="entry name" value="EryCIII-like_C"/>
</dbReference>
<dbReference type="Pfam" id="PF21036">
    <property type="entry name" value="EryCIII-like_N"/>
    <property type="match status" value="1"/>
</dbReference>
<feature type="domain" description="Erythromycin biosynthesis protein CIII-like N-terminal" evidence="3">
    <location>
        <begin position="21"/>
        <end position="256"/>
    </location>
</feature>
<keyword evidence="1" id="KW-0808">Transferase</keyword>
<gene>
    <name evidence="4" type="ORF">FOF52_07415</name>
</gene>
<evidence type="ECO:0000259" key="3">
    <source>
        <dbReference type="Pfam" id="PF21036"/>
    </source>
</evidence>
<accession>A0ABY4L419</accession>
<dbReference type="Pfam" id="PF06722">
    <property type="entry name" value="EryCIII-like_C"/>
    <property type="match status" value="1"/>
</dbReference>
<dbReference type="InterPro" id="IPR002213">
    <property type="entry name" value="UDP_glucos_trans"/>
</dbReference>
<evidence type="ECO:0000313" key="4">
    <source>
        <dbReference type="EMBL" id="UPT20807.1"/>
    </source>
</evidence>
<evidence type="ECO:0000259" key="2">
    <source>
        <dbReference type="Pfam" id="PF06722"/>
    </source>
</evidence>
<dbReference type="SUPFAM" id="SSF53756">
    <property type="entry name" value="UDP-Glycosyltransferase/glycogen phosphorylase"/>
    <property type="match status" value="1"/>
</dbReference>
<feature type="domain" description="Erythromycin biosynthesis protein CIII-like C-terminal" evidence="2">
    <location>
        <begin position="285"/>
        <end position="419"/>
    </location>
</feature>
<name>A0ABY4L419_THEAE</name>
<sequence>MRVLFTAFEGSHFNQLVPMAWALRAAGHEVLAACKRSVLQDVVRSGLPTAPLDAPPIWELLDDFHRQSIAHYTAVGTRGPDGSPPTWEELLAQESILVPCLYARLNHITLVRALTALARGWQPDLVIWENTCFAASVAAVASGAAHARMVSGPELSMQVRTRTDFLRLAGERPPEQREDPTAEWLGALLEDVESPSGFEESLLTGQWTIDTRAPSTRTDAPVPTVPVRYVPSDYGKGRTASALPPPNRPRVCLTLGTSIAEAEYALFDLTEVLFSFFTAMAGESVEIVAAVTPQQREQMPPLPADVVVADYLPLDAVLPTCSAVVHHGGYQTKLTAELYGVPQVLLCGYEWVTESMGADYEMSGAVLSLPLRRLNARTLRSSVLRVLREPSYREAAQRVRREMLAMPAPNDAVPALEELTRLRRPASAVRGR</sequence>